<keyword evidence="7" id="KW-0539">Nucleus</keyword>
<name>A0ABM4DEK1_HYDVU</name>
<dbReference type="InterPro" id="IPR036236">
    <property type="entry name" value="Znf_C2H2_sf"/>
</dbReference>
<evidence type="ECO:0000256" key="2">
    <source>
        <dbReference type="ARBA" id="ARBA00022723"/>
    </source>
</evidence>
<dbReference type="PANTHER" id="PTHR24404:SF114">
    <property type="entry name" value="KLUMPFUSS, ISOFORM B-RELATED"/>
    <property type="match status" value="1"/>
</dbReference>
<keyword evidence="12" id="KW-1185">Reference proteome</keyword>
<protein>
    <submittedName>
        <fullName evidence="13">Zinc finger protein 724 isoform X2</fullName>
    </submittedName>
</protein>
<keyword evidence="6" id="KW-0238">DNA-binding</keyword>
<dbReference type="PROSITE" id="PS00028">
    <property type="entry name" value="ZINC_FINGER_C2H2_1"/>
    <property type="match status" value="6"/>
</dbReference>
<dbReference type="SMART" id="SM00355">
    <property type="entry name" value="ZnF_C2H2"/>
    <property type="match status" value="7"/>
</dbReference>
<dbReference type="Pfam" id="PF12874">
    <property type="entry name" value="zf-met"/>
    <property type="match status" value="2"/>
</dbReference>
<feature type="domain" description="C2H2-type" evidence="11">
    <location>
        <begin position="621"/>
        <end position="648"/>
    </location>
</feature>
<feature type="domain" description="C2H2-type" evidence="11">
    <location>
        <begin position="565"/>
        <end position="592"/>
    </location>
</feature>
<evidence type="ECO:0000256" key="9">
    <source>
        <dbReference type="SAM" id="MobiDB-lite"/>
    </source>
</evidence>
<feature type="domain" description="Chromo" evidence="10">
    <location>
        <begin position="16"/>
        <end position="63"/>
    </location>
</feature>
<evidence type="ECO:0000256" key="1">
    <source>
        <dbReference type="ARBA" id="ARBA00004123"/>
    </source>
</evidence>
<reference evidence="13" key="1">
    <citation type="submission" date="2025-08" db="UniProtKB">
        <authorList>
            <consortium name="RefSeq"/>
        </authorList>
    </citation>
    <scope>IDENTIFICATION</scope>
</reference>
<evidence type="ECO:0000256" key="8">
    <source>
        <dbReference type="PROSITE-ProRule" id="PRU00042"/>
    </source>
</evidence>
<evidence type="ECO:0000256" key="6">
    <source>
        <dbReference type="ARBA" id="ARBA00023125"/>
    </source>
</evidence>
<dbReference type="Gene3D" id="2.40.50.40">
    <property type="match status" value="1"/>
</dbReference>
<evidence type="ECO:0000256" key="3">
    <source>
        <dbReference type="ARBA" id="ARBA00022737"/>
    </source>
</evidence>
<keyword evidence="3" id="KW-0677">Repeat</keyword>
<keyword evidence="4 8" id="KW-0863">Zinc-finger</keyword>
<dbReference type="Pfam" id="PF00096">
    <property type="entry name" value="zf-C2H2"/>
    <property type="match status" value="2"/>
</dbReference>
<dbReference type="Gene3D" id="3.30.160.60">
    <property type="entry name" value="Classic Zinc Finger"/>
    <property type="match status" value="3"/>
</dbReference>
<proteinExistence type="predicted"/>
<dbReference type="Proteomes" id="UP001652625">
    <property type="component" value="Chromosome 13"/>
</dbReference>
<comment type="subcellular location">
    <subcellularLocation>
        <location evidence="1">Nucleus</location>
    </subcellularLocation>
</comment>
<evidence type="ECO:0000256" key="7">
    <source>
        <dbReference type="ARBA" id="ARBA00023242"/>
    </source>
</evidence>
<dbReference type="SUPFAM" id="SSF54160">
    <property type="entry name" value="Chromo domain-like"/>
    <property type="match status" value="1"/>
</dbReference>
<dbReference type="InterPro" id="IPR016197">
    <property type="entry name" value="Chromo-like_dom_sf"/>
</dbReference>
<sequence length="677" mass="77078">MDSNNEISIERSCGIYLVEKIVGVYVGEDNKRYYNVKWADSWEPEDNLSESCQRLIKEFWKEKTIDPLLGKDVSISEIKAGQRVVIKSNKEDKDNFDHPPVDSSSLNVTNRSAESVKVKYTDNNNFKLTDRITKVILIKSEENDDVSKDLSNSKEFVQYDSTVTLSSTSTQTEILALENDKLKSFPEVFENLNKDLASHISETNCKKSQDTTVLDESGNTSTELNCVCLSPKSGHNDISDVSSESISQINFDTEDSSSTLSKTPSFLPINIDCDIDVINLDDDDLEITATLTTPTRKRGRSFSNNTYNNCNTPFARIDESQIFDHSPSRNHNNSFNRMCMTNPVKNTCPIVLNKKPRSCSEERNGNRITSNSMLFHPRRLLHYSSQESESEDYLPSSFQMSKSNEKSQHKKQRPRNQCISKSSLLRARKLKTPGSPTLKQLHTQKNICNTVTSIDQCNNALETSSSNGDTQTLPGRTCNLCNITFNNVTLARRHNNLIHGQKCNSSSSTCTICCGVFRNSRELKSHMLLHGDTEKLYKCDICLLTFKHRSVLNQHLLIHSGDLPYECEICQKRFRQQGHLVTHMAQHDDNMNLTCPRCIIEFPNLSLYSKHMIEHNSELAFHCELCEESFQIKNDLKLHLQAHDDGRPFFCHVCKKSFKTKGYLLGHIHMHKNRVSN</sequence>
<dbReference type="GeneID" id="101239527"/>
<dbReference type="InterPro" id="IPR000953">
    <property type="entry name" value="Chromo/chromo_shadow_dom"/>
</dbReference>
<evidence type="ECO:0000256" key="5">
    <source>
        <dbReference type="ARBA" id="ARBA00022833"/>
    </source>
</evidence>
<accession>A0ABM4DEK1</accession>
<dbReference type="InterPro" id="IPR013087">
    <property type="entry name" value="Znf_C2H2_type"/>
</dbReference>
<dbReference type="PROSITE" id="PS50013">
    <property type="entry name" value="CHROMO_2"/>
    <property type="match status" value="1"/>
</dbReference>
<evidence type="ECO:0000313" key="13">
    <source>
        <dbReference type="RefSeq" id="XP_065672851.1"/>
    </source>
</evidence>
<evidence type="ECO:0000259" key="11">
    <source>
        <dbReference type="PROSITE" id="PS50157"/>
    </source>
</evidence>
<feature type="region of interest" description="Disordered" evidence="9">
    <location>
        <begin position="386"/>
        <end position="423"/>
    </location>
</feature>
<dbReference type="PROSITE" id="PS50157">
    <property type="entry name" value="ZINC_FINGER_C2H2_2"/>
    <property type="match status" value="4"/>
</dbReference>
<evidence type="ECO:0000256" key="4">
    <source>
        <dbReference type="ARBA" id="ARBA00022771"/>
    </source>
</evidence>
<feature type="domain" description="C2H2-type" evidence="11">
    <location>
        <begin position="649"/>
        <end position="676"/>
    </location>
</feature>
<evidence type="ECO:0000259" key="10">
    <source>
        <dbReference type="PROSITE" id="PS50013"/>
    </source>
</evidence>
<keyword evidence="5" id="KW-0862">Zinc</keyword>
<evidence type="ECO:0000313" key="12">
    <source>
        <dbReference type="Proteomes" id="UP001652625"/>
    </source>
</evidence>
<dbReference type="InterPro" id="IPR050589">
    <property type="entry name" value="Ikaros_C2H2-ZF"/>
</dbReference>
<dbReference type="PANTHER" id="PTHR24404">
    <property type="entry name" value="ZINC FINGER PROTEIN"/>
    <property type="match status" value="1"/>
</dbReference>
<gene>
    <name evidence="13" type="primary">LOC101239527</name>
</gene>
<feature type="domain" description="C2H2-type" evidence="11">
    <location>
        <begin position="537"/>
        <end position="564"/>
    </location>
</feature>
<keyword evidence="2" id="KW-0479">Metal-binding</keyword>
<dbReference type="RefSeq" id="XP_065672851.1">
    <property type="nucleotide sequence ID" value="XM_065816779.1"/>
</dbReference>
<dbReference type="SUPFAM" id="SSF57667">
    <property type="entry name" value="beta-beta-alpha zinc fingers"/>
    <property type="match status" value="2"/>
</dbReference>
<organism evidence="12 13">
    <name type="scientific">Hydra vulgaris</name>
    <name type="common">Hydra</name>
    <name type="synonym">Hydra attenuata</name>
    <dbReference type="NCBI Taxonomy" id="6087"/>
    <lineage>
        <taxon>Eukaryota</taxon>
        <taxon>Metazoa</taxon>
        <taxon>Cnidaria</taxon>
        <taxon>Hydrozoa</taxon>
        <taxon>Hydroidolina</taxon>
        <taxon>Anthoathecata</taxon>
        <taxon>Aplanulata</taxon>
        <taxon>Hydridae</taxon>
        <taxon>Hydra</taxon>
    </lineage>
</organism>